<dbReference type="AlphaFoldDB" id="A0A1C7H092"/>
<sequence length="123" mass="14245">MKGDIEQCLLRTRSFFSSIPYDLENNQEKHYQTIFYLLFRLMGQYVDVEVKNAIGRADVVIKMPDAVYVLEFKVDGTPEEALVQINSKQYAIPYEIAHRKVVKVGANFDSATRTLGEWEIEYS</sequence>
<gene>
    <name evidence="1" type="ORF">A4V03_10425</name>
</gene>
<name>A0A1C7H092_9BACE</name>
<accession>A0A1C7H092</accession>
<dbReference type="Pfam" id="PF08011">
    <property type="entry name" value="PDDEXK_9"/>
    <property type="match status" value="1"/>
</dbReference>
<dbReference type="OrthoDB" id="9776605at2"/>
<reference evidence="2" key="1">
    <citation type="submission" date="2016-04" db="EMBL/GenBank/DDBJ databases">
        <title>Complete Genome Sequences of Twelve Strains of a Stable Defined Moderately Diverse Mouse Microbiota 2 (sDMDMm2).</title>
        <authorList>
            <person name="Uchimura Y."/>
            <person name="Wyss M."/>
            <person name="Brugiroux S."/>
            <person name="Limenitakis J.P."/>
            <person name="Stecher B."/>
            <person name="McCoy K.D."/>
            <person name="Macpherson A.J."/>
        </authorList>
    </citation>
    <scope>NUCLEOTIDE SEQUENCE [LARGE SCALE GENOMIC DNA]</scope>
    <source>
        <strain evidence="2">I48</strain>
    </source>
</reference>
<evidence type="ECO:0000313" key="1">
    <source>
        <dbReference type="EMBL" id="ANU57939.1"/>
    </source>
</evidence>
<evidence type="ECO:0000313" key="2">
    <source>
        <dbReference type="Proteomes" id="UP000092631"/>
    </source>
</evidence>
<evidence type="ECO:0008006" key="3">
    <source>
        <dbReference type="Google" id="ProtNLM"/>
    </source>
</evidence>
<dbReference type="InterPro" id="IPR012547">
    <property type="entry name" value="PDDEXK_9"/>
</dbReference>
<keyword evidence="2" id="KW-1185">Reference proteome</keyword>
<dbReference type="KEGG" id="bcae:A4V03_10425"/>
<dbReference type="PANTHER" id="PTHR34825:SF1">
    <property type="entry name" value="AAA-ATPASE-LIKE DOMAIN-CONTAINING PROTEIN"/>
    <property type="match status" value="1"/>
</dbReference>
<organism evidence="1 2">
    <name type="scientific">Bacteroides caecimuris</name>
    <dbReference type="NCBI Taxonomy" id="1796613"/>
    <lineage>
        <taxon>Bacteria</taxon>
        <taxon>Pseudomonadati</taxon>
        <taxon>Bacteroidota</taxon>
        <taxon>Bacteroidia</taxon>
        <taxon>Bacteroidales</taxon>
        <taxon>Bacteroidaceae</taxon>
        <taxon>Bacteroides</taxon>
    </lineage>
</organism>
<dbReference type="Proteomes" id="UP000092631">
    <property type="component" value="Chromosome"/>
</dbReference>
<protein>
    <recommendedName>
        <fullName evidence="3">AAA family ATPase</fullName>
    </recommendedName>
</protein>
<dbReference type="EMBL" id="CP015401">
    <property type="protein sequence ID" value="ANU57939.1"/>
    <property type="molecule type" value="Genomic_DNA"/>
</dbReference>
<dbReference type="PANTHER" id="PTHR34825">
    <property type="entry name" value="CONSERVED PROTEIN, WITH A WEAK D-GALACTARATE DEHYDRATASE/ALTRONATE HYDROLASE DOMAIN"/>
    <property type="match status" value="1"/>
</dbReference>
<proteinExistence type="predicted"/>